<evidence type="ECO:0000313" key="2">
    <source>
        <dbReference type="Proteomes" id="UP000827872"/>
    </source>
</evidence>
<comment type="caution">
    <text evidence="1">The sequence shown here is derived from an EMBL/GenBank/DDBJ whole genome shotgun (WGS) entry which is preliminary data.</text>
</comment>
<gene>
    <name evidence="1" type="ORF">K3G42_030358</name>
</gene>
<keyword evidence="2" id="KW-1185">Reference proteome</keyword>
<protein>
    <submittedName>
        <fullName evidence="1">Uncharacterized protein</fullName>
    </submittedName>
</protein>
<evidence type="ECO:0000313" key="1">
    <source>
        <dbReference type="EMBL" id="KAH8005567.1"/>
    </source>
</evidence>
<sequence>MPTRFYGHTQSLPVRCGAVLEPAGSPGAAGLLQLMPEPPTKGLLAAKLTAAAAGLLPSRSRLLLPLLAHPLAWDDAGTGRESLVPEGPNSDAEDHSGKLWAWQCLAGTSQKLLKAMSAVAGVWTLWKSVFKFLLGDEAPWLVLTRPSLCTGAVESPGTRGVDKHSSYQKLQIEEKQA</sequence>
<accession>A0ACB8FJQ9</accession>
<dbReference type="Proteomes" id="UP000827872">
    <property type="component" value="Linkage Group LG04"/>
</dbReference>
<dbReference type="EMBL" id="CM037617">
    <property type="protein sequence ID" value="KAH8005567.1"/>
    <property type="molecule type" value="Genomic_DNA"/>
</dbReference>
<reference evidence="1" key="1">
    <citation type="submission" date="2021-08" db="EMBL/GenBank/DDBJ databases">
        <title>The first chromosome-level gecko genome reveals the dynamic sex chromosomes of Neotropical dwarf geckos (Sphaerodactylidae: Sphaerodactylus).</title>
        <authorList>
            <person name="Pinto B.J."/>
            <person name="Keating S.E."/>
            <person name="Gamble T."/>
        </authorList>
    </citation>
    <scope>NUCLEOTIDE SEQUENCE</scope>
    <source>
        <strain evidence="1">TG3544</strain>
    </source>
</reference>
<organism evidence="1 2">
    <name type="scientific">Sphaerodactylus townsendi</name>
    <dbReference type="NCBI Taxonomy" id="933632"/>
    <lineage>
        <taxon>Eukaryota</taxon>
        <taxon>Metazoa</taxon>
        <taxon>Chordata</taxon>
        <taxon>Craniata</taxon>
        <taxon>Vertebrata</taxon>
        <taxon>Euteleostomi</taxon>
        <taxon>Lepidosauria</taxon>
        <taxon>Squamata</taxon>
        <taxon>Bifurcata</taxon>
        <taxon>Gekkota</taxon>
        <taxon>Sphaerodactylidae</taxon>
        <taxon>Sphaerodactylus</taxon>
    </lineage>
</organism>
<name>A0ACB8FJQ9_9SAUR</name>
<proteinExistence type="predicted"/>